<evidence type="ECO:0000256" key="1">
    <source>
        <dbReference type="SAM" id="MobiDB-lite"/>
    </source>
</evidence>
<organism evidence="2 3">
    <name type="scientific">Xenopus laevis</name>
    <name type="common">African clawed frog</name>
    <dbReference type="NCBI Taxonomy" id="8355"/>
    <lineage>
        <taxon>Eukaryota</taxon>
        <taxon>Metazoa</taxon>
        <taxon>Chordata</taxon>
        <taxon>Craniata</taxon>
        <taxon>Vertebrata</taxon>
        <taxon>Euteleostomi</taxon>
        <taxon>Amphibia</taxon>
        <taxon>Batrachia</taxon>
        <taxon>Anura</taxon>
        <taxon>Pipoidea</taxon>
        <taxon>Pipidae</taxon>
        <taxon>Xenopodinae</taxon>
        <taxon>Xenopus</taxon>
        <taxon>Xenopus</taxon>
    </lineage>
</organism>
<evidence type="ECO:0000313" key="2">
    <source>
        <dbReference type="EMBL" id="OCT82855.1"/>
    </source>
</evidence>
<name>A0A974D1K8_XENLA</name>
<dbReference type="EMBL" id="CM004473">
    <property type="protein sequence ID" value="OCT82855.1"/>
    <property type="molecule type" value="Genomic_DNA"/>
</dbReference>
<sequence length="68" mass="7660">MQLLVQWRLEMGLTSEGVNNWGEGSMRWQSWWVLDTQVEHWIHTLTTCHPSSSPPPSSSIPPPSNSGS</sequence>
<accession>A0A974D1K8</accession>
<gene>
    <name evidence="2" type="ORF">XELAEV_18025390mg</name>
</gene>
<dbReference type="AlphaFoldDB" id="A0A974D1K8"/>
<feature type="region of interest" description="Disordered" evidence="1">
    <location>
        <begin position="47"/>
        <end position="68"/>
    </location>
</feature>
<evidence type="ECO:0000313" key="3">
    <source>
        <dbReference type="Proteomes" id="UP000694892"/>
    </source>
</evidence>
<feature type="compositionally biased region" description="Pro residues" evidence="1">
    <location>
        <begin position="52"/>
        <end position="68"/>
    </location>
</feature>
<dbReference type="Proteomes" id="UP000694892">
    <property type="component" value="Chromosome 4S"/>
</dbReference>
<protein>
    <submittedName>
        <fullName evidence="2">Uncharacterized protein</fullName>
    </submittedName>
</protein>
<reference evidence="3" key="1">
    <citation type="journal article" date="2016" name="Nature">
        <title>Genome evolution in the allotetraploid frog Xenopus laevis.</title>
        <authorList>
            <person name="Session A.M."/>
            <person name="Uno Y."/>
            <person name="Kwon T."/>
            <person name="Chapman J.A."/>
            <person name="Toyoda A."/>
            <person name="Takahashi S."/>
            <person name="Fukui A."/>
            <person name="Hikosaka A."/>
            <person name="Suzuki A."/>
            <person name="Kondo M."/>
            <person name="van Heeringen S.J."/>
            <person name="Quigley I."/>
            <person name="Heinz S."/>
            <person name="Ogino H."/>
            <person name="Ochi H."/>
            <person name="Hellsten U."/>
            <person name="Lyons J.B."/>
            <person name="Simakov O."/>
            <person name="Putnam N."/>
            <person name="Stites J."/>
            <person name="Kuroki Y."/>
            <person name="Tanaka T."/>
            <person name="Michiue T."/>
            <person name="Watanabe M."/>
            <person name="Bogdanovic O."/>
            <person name="Lister R."/>
            <person name="Georgiou G."/>
            <person name="Paranjpe S.S."/>
            <person name="van Kruijsbergen I."/>
            <person name="Shu S."/>
            <person name="Carlson J."/>
            <person name="Kinoshita T."/>
            <person name="Ohta Y."/>
            <person name="Mawaribuchi S."/>
            <person name="Jenkins J."/>
            <person name="Grimwood J."/>
            <person name="Schmutz J."/>
            <person name="Mitros T."/>
            <person name="Mozaffari S.V."/>
            <person name="Suzuki Y."/>
            <person name="Haramoto Y."/>
            <person name="Yamamoto T.S."/>
            <person name="Takagi C."/>
            <person name="Heald R."/>
            <person name="Miller K."/>
            <person name="Haudenschild C."/>
            <person name="Kitzman J."/>
            <person name="Nakayama T."/>
            <person name="Izutsu Y."/>
            <person name="Robert J."/>
            <person name="Fortriede J."/>
            <person name="Burns K."/>
            <person name="Lotay V."/>
            <person name="Karimi K."/>
            <person name="Yasuoka Y."/>
            <person name="Dichmann D.S."/>
            <person name="Flajnik M.F."/>
            <person name="Houston D.W."/>
            <person name="Shendure J."/>
            <person name="DuPasquier L."/>
            <person name="Vize P.D."/>
            <person name="Zorn A.M."/>
            <person name="Ito M."/>
            <person name="Marcotte E.M."/>
            <person name="Wallingford J.B."/>
            <person name="Ito Y."/>
            <person name="Asashima M."/>
            <person name="Ueno N."/>
            <person name="Matsuda Y."/>
            <person name="Veenstra G.J."/>
            <person name="Fujiyama A."/>
            <person name="Harland R.M."/>
            <person name="Taira M."/>
            <person name="Rokhsar D.S."/>
        </authorList>
    </citation>
    <scope>NUCLEOTIDE SEQUENCE [LARGE SCALE GENOMIC DNA]</scope>
    <source>
        <strain evidence="3">J</strain>
    </source>
</reference>
<proteinExistence type="predicted"/>